<proteinExistence type="predicted"/>
<gene>
    <name evidence="2" type="ORF">N7494_005115</name>
</gene>
<feature type="transmembrane region" description="Helical" evidence="1">
    <location>
        <begin position="272"/>
        <end position="299"/>
    </location>
</feature>
<dbReference type="Proteomes" id="UP001220324">
    <property type="component" value="Unassembled WGS sequence"/>
</dbReference>
<organism evidence="2 3">
    <name type="scientific">Penicillium frequentans</name>
    <dbReference type="NCBI Taxonomy" id="3151616"/>
    <lineage>
        <taxon>Eukaryota</taxon>
        <taxon>Fungi</taxon>
        <taxon>Dikarya</taxon>
        <taxon>Ascomycota</taxon>
        <taxon>Pezizomycotina</taxon>
        <taxon>Eurotiomycetes</taxon>
        <taxon>Eurotiomycetidae</taxon>
        <taxon>Eurotiales</taxon>
        <taxon>Aspergillaceae</taxon>
        <taxon>Penicillium</taxon>
    </lineage>
</organism>
<dbReference type="GO" id="GO:0005794">
    <property type="term" value="C:Golgi apparatus"/>
    <property type="evidence" value="ECO:0007669"/>
    <property type="project" value="TreeGrafter"/>
</dbReference>
<feature type="transmembrane region" description="Helical" evidence="1">
    <location>
        <begin position="213"/>
        <end position="234"/>
    </location>
</feature>
<keyword evidence="1" id="KW-1133">Transmembrane helix</keyword>
<dbReference type="PANTHER" id="PTHR34391">
    <property type="entry name" value="UPF0658 GOLGI APPARATUS MEMBRANE PROTEIN C1952.10C-RELATED"/>
    <property type="match status" value="1"/>
</dbReference>
<feature type="transmembrane region" description="Helical" evidence="1">
    <location>
        <begin position="49"/>
        <end position="67"/>
    </location>
</feature>
<dbReference type="InterPro" id="IPR040410">
    <property type="entry name" value="UPF0658_Golgi"/>
</dbReference>
<keyword evidence="1" id="KW-0812">Transmembrane</keyword>
<reference evidence="2 3" key="1">
    <citation type="journal article" date="2023" name="IMA Fungus">
        <title>Comparative genomic study of the Penicillium genus elucidates a diverse pangenome and 15 lateral gene transfer events.</title>
        <authorList>
            <person name="Petersen C."/>
            <person name="Sorensen T."/>
            <person name="Nielsen M.R."/>
            <person name="Sondergaard T.E."/>
            <person name="Sorensen J.L."/>
            <person name="Fitzpatrick D.A."/>
            <person name="Frisvad J.C."/>
            <person name="Nielsen K.L."/>
        </authorList>
    </citation>
    <scope>NUCLEOTIDE SEQUENCE [LARGE SCALE GENOMIC DNA]</scope>
    <source>
        <strain evidence="2 3">IBT 35679</strain>
    </source>
</reference>
<dbReference type="EMBL" id="JAQIZZ010000004">
    <property type="protein sequence ID" value="KAJ5543836.1"/>
    <property type="molecule type" value="Genomic_DNA"/>
</dbReference>
<keyword evidence="1" id="KW-0472">Membrane</keyword>
<feature type="transmembrane region" description="Helical" evidence="1">
    <location>
        <begin position="176"/>
        <end position="201"/>
    </location>
</feature>
<sequence length="342" mass="39211">MYRPTTKNEWFLCGVLLTQAVLTTALEIYILVEWQAWVTPKIVQVPVSMIIPINLGILVFACLYEFILALDAMHHKNNILLFGICISNTCAFVYSVMQYQVMEENTMRLFDQRYGYPTLVDTTRSVWPLIKPAEILVAIFTGLGSLLLWPIVYFLHKEYSWAIYKVVHGNPKLRMLYLVYEVFLVLIKLNLYFLIGFIVQYVLIYVHVYGLEYILTMLLIPTAFFSMLIGVYFIQHELKFGVIGILVYYFGMTAYLISRIIVLSGANTVGKYMMYLFASVSLALTLATVICAIVCTLNFDRGFKRSTNRKKSCCTGIILLTVCRYSLQSDALPFMSSPTSRI</sequence>
<evidence type="ECO:0000313" key="3">
    <source>
        <dbReference type="Proteomes" id="UP001220324"/>
    </source>
</evidence>
<evidence type="ECO:0000313" key="2">
    <source>
        <dbReference type="EMBL" id="KAJ5543836.1"/>
    </source>
</evidence>
<feature type="transmembrane region" description="Helical" evidence="1">
    <location>
        <begin position="135"/>
        <end position="155"/>
    </location>
</feature>
<keyword evidence="3" id="KW-1185">Reference proteome</keyword>
<protein>
    <submittedName>
        <fullName evidence="2">Uncharacterized protein</fullName>
    </submittedName>
</protein>
<accession>A0AAD6D008</accession>
<evidence type="ECO:0000256" key="1">
    <source>
        <dbReference type="SAM" id="Phobius"/>
    </source>
</evidence>
<name>A0AAD6D008_9EURO</name>
<dbReference type="PANTHER" id="PTHR34391:SF1">
    <property type="entry name" value="UPF0658 GOLGI APPARATUS MEMBRANE PROTEIN C1952.10C-RELATED"/>
    <property type="match status" value="1"/>
</dbReference>
<dbReference type="AlphaFoldDB" id="A0AAD6D008"/>
<feature type="transmembrane region" description="Helical" evidence="1">
    <location>
        <begin position="79"/>
        <end position="97"/>
    </location>
</feature>
<comment type="caution">
    <text evidence="2">The sequence shown here is derived from an EMBL/GenBank/DDBJ whole genome shotgun (WGS) entry which is preliminary data.</text>
</comment>
<feature type="transmembrane region" description="Helical" evidence="1">
    <location>
        <begin position="246"/>
        <end position="266"/>
    </location>
</feature>